<evidence type="ECO:0000313" key="4">
    <source>
        <dbReference type="Proteomes" id="UP000250028"/>
    </source>
</evidence>
<dbReference type="InterPro" id="IPR000551">
    <property type="entry name" value="MerR-type_HTH_dom"/>
</dbReference>
<feature type="domain" description="HTH merR-type" evidence="2">
    <location>
        <begin position="29"/>
        <end position="81"/>
    </location>
</feature>
<evidence type="ECO:0000256" key="1">
    <source>
        <dbReference type="ARBA" id="ARBA00023125"/>
    </source>
</evidence>
<name>A0A2Y8ZPK3_9MICO</name>
<reference evidence="4" key="1">
    <citation type="submission" date="2016-10" db="EMBL/GenBank/DDBJ databases">
        <authorList>
            <person name="Varghese N."/>
            <person name="Submissions S."/>
        </authorList>
    </citation>
    <scope>NUCLEOTIDE SEQUENCE [LARGE SCALE GENOMIC DNA]</scope>
    <source>
        <strain evidence="4">DSM 22951</strain>
    </source>
</reference>
<evidence type="ECO:0000259" key="2">
    <source>
        <dbReference type="PROSITE" id="PS50937"/>
    </source>
</evidence>
<dbReference type="GO" id="GO:0003700">
    <property type="term" value="F:DNA-binding transcription factor activity"/>
    <property type="evidence" value="ECO:0007669"/>
    <property type="project" value="InterPro"/>
</dbReference>
<dbReference type="Gene3D" id="1.10.1660.10">
    <property type="match status" value="1"/>
</dbReference>
<dbReference type="RefSeq" id="WP_109684502.1">
    <property type="nucleotide sequence ID" value="NZ_QGDN01000001.1"/>
</dbReference>
<dbReference type="PROSITE" id="PS50937">
    <property type="entry name" value="HTH_MERR_2"/>
    <property type="match status" value="1"/>
</dbReference>
<evidence type="ECO:0000313" key="3">
    <source>
        <dbReference type="EMBL" id="SSA33865.1"/>
    </source>
</evidence>
<dbReference type="AlphaFoldDB" id="A0A2Y8ZPK3"/>
<dbReference type="PANTHER" id="PTHR30204:SF89">
    <property type="entry name" value="HTH MERR-TYPE DOMAIN-CONTAINING PROTEIN"/>
    <property type="match status" value="1"/>
</dbReference>
<keyword evidence="1" id="KW-0238">DNA-binding</keyword>
<gene>
    <name evidence="3" type="ORF">SAMN04489750_1162</name>
</gene>
<dbReference type="InterPro" id="IPR009061">
    <property type="entry name" value="DNA-bd_dom_put_sf"/>
</dbReference>
<dbReference type="SUPFAM" id="SSF46955">
    <property type="entry name" value="Putative DNA-binding domain"/>
    <property type="match status" value="1"/>
</dbReference>
<accession>A0A2Y8ZPK3</accession>
<dbReference type="SMART" id="SM00422">
    <property type="entry name" value="HTH_MERR"/>
    <property type="match status" value="1"/>
</dbReference>
<dbReference type="EMBL" id="UESZ01000001">
    <property type="protein sequence ID" value="SSA33865.1"/>
    <property type="molecule type" value="Genomic_DNA"/>
</dbReference>
<protein>
    <submittedName>
        <fullName evidence="3">MerR family regulatory protein</fullName>
    </submittedName>
</protein>
<dbReference type="PANTHER" id="PTHR30204">
    <property type="entry name" value="REDOX-CYCLING DRUG-SENSING TRANSCRIPTIONAL ACTIVATOR SOXR"/>
    <property type="match status" value="1"/>
</dbReference>
<keyword evidence="4" id="KW-1185">Reference proteome</keyword>
<dbReference type="OrthoDB" id="3191171at2"/>
<dbReference type="CDD" id="cd00592">
    <property type="entry name" value="HTH_MerR-like"/>
    <property type="match status" value="1"/>
</dbReference>
<organism evidence="3 4">
    <name type="scientific">Branchiibius hedensis</name>
    <dbReference type="NCBI Taxonomy" id="672460"/>
    <lineage>
        <taxon>Bacteria</taxon>
        <taxon>Bacillati</taxon>
        <taxon>Actinomycetota</taxon>
        <taxon>Actinomycetes</taxon>
        <taxon>Micrococcales</taxon>
        <taxon>Dermacoccaceae</taxon>
        <taxon>Branchiibius</taxon>
    </lineage>
</organism>
<dbReference type="GO" id="GO:0003677">
    <property type="term" value="F:DNA binding"/>
    <property type="evidence" value="ECO:0007669"/>
    <property type="project" value="UniProtKB-KW"/>
</dbReference>
<sequence>MAIAERGRTVGAVLQVLQPEFPDLTISKLRYLDAEGLVSPTRSASGYRRYSAADVDRLRFVLTCQRDRFWPLKKISEALDAYERGLTPSQEVPLPVPPAPEPDPDVRDLDLQVRRGARLTAAELRQGAGLDRAALADLEAFGLLRADKDGYFDEGDLAVAAAAANLLRHGVEGRHLRLFHLAAGREVDLVRQMAATTDVESSDLLRECLGLHVALVRSRLSRP</sequence>
<dbReference type="InterPro" id="IPR047057">
    <property type="entry name" value="MerR_fam"/>
</dbReference>
<dbReference type="Pfam" id="PF13411">
    <property type="entry name" value="MerR_1"/>
    <property type="match status" value="1"/>
</dbReference>
<dbReference type="Proteomes" id="UP000250028">
    <property type="component" value="Unassembled WGS sequence"/>
</dbReference>
<proteinExistence type="predicted"/>